<dbReference type="SMART" id="SM00710">
    <property type="entry name" value="PbH1"/>
    <property type="match status" value="6"/>
</dbReference>
<keyword evidence="10" id="KW-0472">Membrane</keyword>
<dbReference type="GO" id="GO:0071555">
    <property type="term" value="P:cell wall organization"/>
    <property type="evidence" value="ECO:0007669"/>
    <property type="project" value="UniProtKB-KW"/>
</dbReference>
<comment type="similarity">
    <text evidence="2 9">Belongs to the glycosyl hydrolase 28 family.</text>
</comment>
<keyword evidence="7" id="KW-0961">Cell wall biogenesis/degradation</keyword>
<gene>
    <name evidence="12" type="primary">25500179</name>
    <name evidence="11" type="ordered locus">MTR_8g009810</name>
</gene>
<dbReference type="EMBL" id="CM001224">
    <property type="protein sequence ID" value="KEH18004.1"/>
    <property type="molecule type" value="Genomic_DNA"/>
</dbReference>
<dbReference type="Pfam" id="PF00295">
    <property type="entry name" value="Glyco_hydro_28"/>
    <property type="match status" value="1"/>
</dbReference>
<comment type="subcellular location">
    <subcellularLocation>
        <location evidence="1">Secreted</location>
        <location evidence="1">Cell wall</location>
    </subcellularLocation>
</comment>
<accession>A0A072TKG4</accession>
<evidence type="ECO:0000256" key="6">
    <source>
        <dbReference type="ARBA" id="ARBA00023295"/>
    </source>
</evidence>
<evidence type="ECO:0000256" key="9">
    <source>
        <dbReference type="RuleBase" id="RU361169"/>
    </source>
</evidence>
<dbReference type="Gene3D" id="2.160.20.10">
    <property type="entry name" value="Single-stranded right-handed beta-helix, Pectin lyase-like"/>
    <property type="match status" value="1"/>
</dbReference>
<dbReference type="GO" id="GO:0004650">
    <property type="term" value="F:polygalacturonase activity"/>
    <property type="evidence" value="ECO:0007669"/>
    <property type="project" value="InterPro"/>
</dbReference>
<dbReference type="STRING" id="3880.A0A072TKG4"/>
<evidence type="ECO:0000256" key="10">
    <source>
        <dbReference type="SAM" id="Phobius"/>
    </source>
</evidence>
<evidence type="ECO:0000313" key="11">
    <source>
        <dbReference type="EMBL" id="KEH18004.1"/>
    </source>
</evidence>
<reference evidence="11 13" key="2">
    <citation type="journal article" date="2014" name="BMC Genomics">
        <title>An improved genome release (version Mt4.0) for the model legume Medicago truncatula.</title>
        <authorList>
            <person name="Tang H."/>
            <person name="Krishnakumar V."/>
            <person name="Bidwell S."/>
            <person name="Rosen B."/>
            <person name="Chan A."/>
            <person name="Zhou S."/>
            <person name="Gentzbittel L."/>
            <person name="Childs K.L."/>
            <person name="Yandell M."/>
            <person name="Gundlach H."/>
            <person name="Mayer K.F."/>
            <person name="Schwartz D.C."/>
            <person name="Town C.D."/>
        </authorList>
    </citation>
    <scope>GENOME REANNOTATION</scope>
    <source>
        <strain evidence="11">A17</strain>
        <strain evidence="12 13">cv. Jemalong A17</strain>
    </source>
</reference>
<keyword evidence="10" id="KW-0812">Transmembrane</keyword>
<proteinExistence type="inferred from homology"/>
<evidence type="ECO:0000256" key="1">
    <source>
        <dbReference type="ARBA" id="ARBA00004191"/>
    </source>
</evidence>
<reference evidence="11 13" key="1">
    <citation type="journal article" date="2011" name="Nature">
        <title>The Medicago genome provides insight into the evolution of rhizobial symbioses.</title>
        <authorList>
            <person name="Young N.D."/>
            <person name="Debelle F."/>
            <person name="Oldroyd G.E."/>
            <person name="Geurts R."/>
            <person name="Cannon S.B."/>
            <person name="Udvardi M.K."/>
            <person name="Benedito V.A."/>
            <person name="Mayer K.F."/>
            <person name="Gouzy J."/>
            <person name="Schoof H."/>
            <person name="Van de Peer Y."/>
            <person name="Proost S."/>
            <person name="Cook D.R."/>
            <person name="Meyers B.C."/>
            <person name="Spannagl M."/>
            <person name="Cheung F."/>
            <person name="De Mita S."/>
            <person name="Krishnakumar V."/>
            <person name="Gundlach H."/>
            <person name="Zhou S."/>
            <person name="Mudge J."/>
            <person name="Bharti A.K."/>
            <person name="Murray J.D."/>
            <person name="Naoumkina M.A."/>
            <person name="Rosen B."/>
            <person name="Silverstein K.A."/>
            <person name="Tang H."/>
            <person name="Rombauts S."/>
            <person name="Zhao P.X."/>
            <person name="Zhou P."/>
            <person name="Barbe V."/>
            <person name="Bardou P."/>
            <person name="Bechner M."/>
            <person name="Bellec A."/>
            <person name="Berger A."/>
            <person name="Berges H."/>
            <person name="Bidwell S."/>
            <person name="Bisseling T."/>
            <person name="Choisne N."/>
            <person name="Couloux A."/>
            <person name="Denny R."/>
            <person name="Deshpande S."/>
            <person name="Dai X."/>
            <person name="Doyle J.J."/>
            <person name="Dudez A.M."/>
            <person name="Farmer A.D."/>
            <person name="Fouteau S."/>
            <person name="Franken C."/>
            <person name="Gibelin C."/>
            <person name="Gish J."/>
            <person name="Goldstein S."/>
            <person name="Gonzalez A.J."/>
            <person name="Green P.J."/>
            <person name="Hallab A."/>
            <person name="Hartog M."/>
            <person name="Hua A."/>
            <person name="Humphray S.J."/>
            <person name="Jeong D.H."/>
            <person name="Jing Y."/>
            <person name="Jocker A."/>
            <person name="Kenton S.M."/>
            <person name="Kim D.J."/>
            <person name="Klee K."/>
            <person name="Lai H."/>
            <person name="Lang C."/>
            <person name="Lin S."/>
            <person name="Macmil S.L."/>
            <person name="Magdelenat G."/>
            <person name="Matthews L."/>
            <person name="McCorrison J."/>
            <person name="Monaghan E.L."/>
            <person name="Mun J.H."/>
            <person name="Najar F.Z."/>
            <person name="Nicholson C."/>
            <person name="Noirot C."/>
            <person name="O'Bleness M."/>
            <person name="Paule C.R."/>
            <person name="Poulain J."/>
            <person name="Prion F."/>
            <person name="Qin B."/>
            <person name="Qu C."/>
            <person name="Retzel E.F."/>
            <person name="Riddle C."/>
            <person name="Sallet E."/>
            <person name="Samain S."/>
            <person name="Samson N."/>
            <person name="Sanders I."/>
            <person name="Saurat O."/>
            <person name="Scarpelli C."/>
            <person name="Schiex T."/>
            <person name="Segurens B."/>
            <person name="Severin A.J."/>
            <person name="Sherrier D.J."/>
            <person name="Shi R."/>
            <person name="Sims S."/>
            <person name="Singer S.R."/>
            <person name="Sinharoy S."/>
            <person name="Sterck L."/>
            <person name="Viollet A."/>
            <person name="Wang B.B."/>
            <person name="Wang K."/>
            <person name="Wang M."/>
            <person name="Wang X."/>
            <person name="Warfsmann J."/>
            <person name="Weissenbach J."/>
            <person name="White D.D."/>
            <person name="White J.D."/>
            <person name="Wiley G.B."/>
            <person name="Wincker P."/>
            <person name="Xing Y."/>
            <person name="Yang L."/>
            <person name="Yao Z."/>
            <person name="Ying F."/>
            <person name="Zhai J."/>
            <person name="Zhou L."/>
            <person name="Zuber A."/>
            <person name="Denarie J."/>
            <person name="Dixon R.A."/>
            <person name="May G.D."/>
            <person name="Schwartz D.C."/>
            <person name="Rogers J."/>
            <person name="Quetier F."/>
            <person name="Town C.D."/>
            <person name="Roe B.A."/>
        </authorList>
    </citation>
    <scope>NUCLEOTIDE SEQUENCE [LARGE SCALE GENOMIC DNA]</scope>
    <source>
        <strain evidence="11">A17</strain>
        <strain evidence="12 13">cv. Jemalong A17</strain>
    </source>
</reference>
<dbReference type="SUPFAM" id="SSF51126">
    <property type="entry name" value="Pectin lyase-like"/>
    <property type="match status" value="1"/>
</dbReference>
<dbReference type="InterPro" id="IPR000743">
    <property type="entry name" value="Glyco_hydro_28"/>
</dbReference>
<dbReference type="Proteomes" id="UP000002051">
    <property type="component" value="Chromosome 8"/>
</dbReference>
<dbReference type="FunFam" id="2.160.20.10:FF:000016">
    <property type="entry name" value="Polygalacturonase 7"/>
    <property type="match status" value="1"/>
</dbReference>
<evidence type="ECO:0000256" key="7">
    <source>
        <dbReference type="ARBA" id="ARBA00023316"/>
    </source>
</evidence>
<name>A0A072TKG4_MEDTR</name>
<dbReference type="GO" id="GO:0016829">
    <property type="term" value="F:lyase activity"/>
    <property type="evidence" value="ECO:0007669"/>
    <property type="project" value="UniProtKB-KW"/>
</dbReference>
<dbReference type="KEGG" id="mtr:25500179"/>
<dbReference type="HOGENOM" id="CLU_016031_2_2_1"/>
<dbReference type="InterPro" id="IPR011050">
    <property type="entry name" value="Pectin_lyase_fold/virulence"/>
</dbReference>
<evidence type="ECO:0000256" key="4">
    <source>
        <dbReference type="ARBA" id="ARBA00022525"/>
    </source>
</evidence>
<evidence type="ECO:0000313" key="13">
    <source>
        <dbReference type="Proteomes" id="UP000002051"/>
    </source>
</evidence>
<organism evidence="11 13">
    <name type="scientific">Medicago truncatula</name>
    <name type="common">Barrel medic</name>
    <name type="synonym">Medicago tribuloides</name>
    <dbReference type="NCBI Taxonomy" id="3880"/>
    <lineage>
        <taxon>Eukaryota</taxon>
        <taxon>Viridiplantae</taxon>
        <taxon>Streptophyta</taxon>
        <taxon>Embryophyta</taxon>
        <taxon>Tracheophyta</taxon>
        <taxon>Spermatophyta</taxon>
        <taxon>Magnoliopsida</taxon>
        <taxon>eudicotyledons</taxon>
        <taxon>Gunneridae</taxon>
        <taxon>Pentapetalae</taxon>
        <taxon>rosids</taxon>
        <taxon>fabids</taxon>
        <taxon>Fabales</taxon>
        <taxon>Fabaceae</taxon>
        <taxon>Papilionoideae</taxon>
        <taxon>50 kb inversion clade</taxon>
        <taxon>NPAAA clade</taxon>
        <taxon>Hologalegina</taxon>
        <taxon>IRL clade</taxon>
        <taxon>Trifolieae</taxon>
        <taxon>Medicago</taxon>
    </lineage>
</organism>
<keyword evidence="3" id="KW-0134">Cell wall</keyword>
<dbReference type="OrthoDB" id="187139at2759"/>
<evidence type="ECO:0000256" key="8">
    <source>
        <dbReference type="PROSITE-ProRule" id="PRU10052"/>
    </source>
</evidence>
<dbReference type="InterPro" id="IPR006626">
    <property type="entry name" value="PbH1"/>
</dbReference>
<protein>
    <submittedName>
        <fullName evidence="11">Pectin lyase superfamily protein</fullName>
    </submittedName>
</protein>
<feature type="active site" evidence="8">
    <location>
        <position position="249"/>
    </location>
</feature>
<dbReference type="PANTHER" id="PTHR31375">
    <property type="match status" value="1"/>
</dbReference>
<dbReference type="GO" id="GO:0005975">
    <property type="term" value="P:carbohydrate metabolic process"/>
    <property type="evidence" value="ECO:0007669"/>
    <property type="project" value="InterPro"/>
</dbReference>
<dbReference type="InterPro" id="IPR012334">
    <property type="entry name" value="Pectin_lyas_fold"/>
</dbReference>
<keyword evidence="5 9" id="KW-0378">Hydrolase</keyword>
<evidence type="ECO:0000256" key="2">
    <source>
        <dbReference type="ARBA" id="ARBA00008834"/>
    </source>
</evidence>
<keyword evidence="6 9" id="KW-0326">Glycosidase</keyword>
<keyword evidence="4" id="KW-0964">Secreted</keyword>
<sequence>MEQVRQTNLTFVLMYVIALFMFFTFKSTNGIEETLNIVSFGANPNGESDSKNAILTAWTSACSSTTPTTIYVPIGRFLVGGSVVFKGRCNNKGITVRIDGTLVATSNYGVIGNEGSWLLFDDVDGVSIIGGILDGQGTSLWDCKRSSKSCPTGATNLRFSNSNNIVMNGVTSLNSQMFHIVIDRCNNVKVQGVKVTAAGNSPNTDGIHVQLSSSVTILNSNIETGDDCISIGSGTTNLWIESIACGPGHGISIGSLAKEFQELGVENVTVKTIKFIGTENGVRIKSWGRPSNGFARNIIFQHATMVNVQNPIVIDQNYCPNQKDCPGQASGVKISNIIYQDIHGTSATKVALKLNCSPTNPCTGISLEDVMLTYENKNAEALCNHAGGVTYGVVQPNNCF</sequence>
<keyword evidence="13" id="KW-1185">Reference proteome</keyword>
<dbReference type="PROSITE" id="PS00502">
    <property type="entry name" value="POLYGALACTURONASE"/>
    <property type="match status" value="1"/>
</dbReference>
<feature type="transmembrane region" description="Helical" evidence="10">
    <location>
        <begin position="7"/>
        <end position="25"/>
    </location>
</feature>
<dbReference type="AlphaFoldDB" id="A0A072TKG4"/>
<reference evidence="12" key="3">
    <citation type="submission" date="2015-04" db="UniProtKB">
        <authorList>
            <consortium name="EnsemblPlants"/>
        </authorList>
    </citation>
    <scope>IDENTIFICATION</scope>
    <source>
        <strain evidence="12">cv. Jemalong A17</strain>
    </source>
</reference>
<keyword evidence="10" id="KW-1133">Transmembrane helix</keyword>
<dbReference type="EnsemblPlants" id="KEH18004">
    <property type="protein sequence ID" value="KEH18004"/>
    <property type="gene ID" value="MTR_8g009810"/>
</dbReference>
<evidence type="ECO:0000256" key="5">
    <source>
        <dbReference type="ARBA" id="ARBA00022801"/>
    </source>
</evidence>
<evidence type="ECO:0000313" key="12">
    <source>
        <dbReference type="EnsemblPlants" id="KEH18004"/>
    </source>
</evidence>
<evidence type="ECO:0000256" key="3">
    <source>
        <dbReference type="ARBA" id="ARBA00022512"/>
    </source>
</evidence>
<keyword evidence="11" id="KW-0456">Lyase</keyword>